<dbReference type="AlphaFoldDB" id="S9V604"/>
<comment type="caution">
    <text evidence="2">The sequence shown here is derived from an EMBL/GenBank/DDBJ whole genome shotgun (WGS) entry which is preliminary data.</text>
</comment>
<protein>
    <submittedName>
        <fullName evidence="2">Uncharacterized protein</fullName>
    </submittedName>
</protein>
<gene>
    <name evidence="2" type="ORF">STCU_10040</name>
</gene>
<organism evidence="2 3">
    <name type="scientific">Strigomonas culicis</name>
    <dbReference type="NCBI Taxonomy" id="28005"/>
    <lineage>
        <taxon>Eukaryota</taxon>
        <taxon>Discoba</taxon>
        <taxon>Euglenozoa</taxon>
        <taxon>Kinetoplastea</taxon>
        <taxon>Metakinetoplastina</taxon>
        <taxon>Trypanosomatida</taxon>
        <taxon>Trypanosomatidae</taxon>
        <taxon>Strigomonadinae</taxon>
        <taxon>Strigomonas</taxon>
    </lineage>
</organism>
<feature type="region of interest" description="Disordered" evidence="1">
    <location>
        <begin position="1"/>
        <end position="59"/>
    </location>
</feature>
<feature type="region of interest" description="Disordered" evidence="1">
    <location>
        <begin position="88"/>
        <end position="222"/>
    </location>
</feature>
<dbReference type="Proteomes" id="UP000015354">
    <property type="component" value="Unassembled WGS sequence"/>
</dbReference>
<dbReference type="EMBL" id="ATMH01009978">
    <property type="protein sequence ID" value="EPY18340.1"/>
    <property type="molecule type" value="Genomic_DNA"/>
</dbReference>
<proteinExistence type="predicted"/>
<reference evidence="2 3" key="1">
    <citation type="journal article" date="2013" name="PLoS ONE">
        <title>Predicting the Proteins of Angomonas deanei, Strigomonas culicis and Their Respective Endosymbionts Reveals New Aspects of the Trypanosomatidae Family.</title>
        <authorList>
            <person name="Motta M.C."/>
            <person name="Martins A.C."/>
            <person name="de Souza S.S."/>
            <person name="Catta-Preta C.M."/>
            <person name="Silva R."/>
            <person name="Klein C.C."/>
            <person name="de Almeida L.G."/>
            <person name="de Lima Cunha O."/>
            <person name="Ciapina L.P."/>
            <person name="Brocchi M."/>
            <person name="Colabardini A.C."/>
            <person name="de Araujo Lima B."/>
            <person name="Machado C.R."/>
            <person name="de Almeida Soares C.M."/>
            <person name="Probst C.M."/>
            <person name="de Menezes C.B."/>
            <person name="Thompson C.E."/>
            <person name="Bartholomeu D.C."/>
            <person name="Gradia D.F."/>
            <person name="Pavoni D.P."/>
            <person name="Grisard E.C."/>
            <person name="Fantinatti-Garboggini F."/>
            <person name="Marchini F.K."/>
            <person name="Rodrigues-Luiz G.F."/>
            <person name="Wagner G."/>
            <person name="Goldman G.H."/>
            <person name="Fietto J.L."/>
            <person name="Elias M.C."/>
            <person name="Goldman M.H."/>
            <person name="Sagot M.F."/>
            <person name="Pereira M."/>
            <person name="Stoco P.H."/>
            <person name="de Mendonca-Neto R.P."/>
            <person name="Teixeira S.M."/>
            <person name="Maciel T.E."/>
            <person name="de Oliveira Mendes T.A."/>
            <person name="Urmenyi T.P."/>
            <person name="de Souza W."/>
            <person name="Schenkman S."/>
            <person name="de Vasconcelos A.T."/>
        </authorList>
    </citation>
    <scope>NUCLEOTIDE SEQUENCE [LARGE SCALE GENOMIC DNA]</scope>
</reference>
<name>S9V604_9TRYP</name>
<evidence type="ECO:0000256" key="1">
    <source>
        <dbReference type="SAM" id="MobiDB-lite"/>
    </source>
</evidence>
<evidence type="ECO:0000313" key="3">
    <source>
        <dbReference type="Proteomes" id="UP000015354"/>
    </source>
</evidence>
<keyword evidence="3" id="KW-1185">Reference proteome</keyword>
<feature type="compositionally biased region" description="Polar residues" evidence="1">
    <location>
        <begin position="152"/>
        <end position="164"/>
    </location>
</feature>
<feature type="compositionally biased region" description="Basic and acidic residues" evidence="1">
    <location>
        <begin position="260"/>
        <end position="276"/>
    </location>
</feature>
<sequence length="284" mass="31090">MGSNPTKVDERRRKKVSASSGGAEEYDYGCGISLEAEEDETTRRQKKKEAKMDDKTFSRTMRRKGACSVYQMREMISSYNGKVGEEFSMTPPCSTPLPLIQNPNVPTGGPARGPAPHMMYGPAGAQRQPSPQAVPQQAMMHGRPNPPMPNGHCNTKNPYQSPPNANGHRPPNGGPVRPPGQRPGSGVSPASIGSRSSGDRRAGFAYRRIPLPQPDIYGPRLPRIVKPNSEYTFNMSLAHAPWVDSPRDDGGGTAPRRRLMRAEPQKKGSKKEDKKAAAHRRKKT</sequence>
<evidence type="ECO:0000313" key="2">
    <source>
        <dbReference type="EMBL" id="EPY18340.1"/>
    </source>
</evidence>
<feature type="region of interest" description="Disordered" evidence="1">
    <location>
        <begin position="238"/>
        <end position="284"/>
    </location>
</feature>
<accession>S9V604</accession>
<feature type="compositionally biased region" description="Pro residues" evidence="1">
    <location>
        <begin position="172"/>
        <end position="181"/>
    </location>
</feature>